<dbReference type="GO" id="GO:0048472">
    <property type="term" value="F:threonine-phosphate decarboxylase activity"/>
    <property type="evidence" value="ECO:0007669"/>
    <property type="project" value="UniProtKB-EC"/>
</dbReference>
<dbReference type="PANTHER" id="PTHR42885:SF1">
    <property type="entry name" value="THREONINE-PHOSPHATE DECARBOXYLASE"/>
    <property type="match status" value="1"/>
</dbReference>
<dbReference type="InterPro" id="IPR004839">
    <property type="entry name" value="Aminotransferase_I/II_large"/>
</dbReference>
<name>M4Z6H9_9BRAD</name>
<evidence type="ECO:0000256" key="9">
    <source>
        <dbReference type="ARBA" id="ARBA00048531"/>
    </source>
</evidence>
<dbReference type="SUPFAM" id="SSF53383">
    <property type="entry name" value="PLP-dependent transferases"/>
    <property type="match status" value="1"/>
</dbReference>
<dbReference type="PANTHER" id="PTHR42885">
    <property type="entry name" value="HISTIDINOL-PHOSPHATE AMINOTRANSFERASE-RELATED"/>
    <property type="match status" value="1"/>
</dbReference>
<comment type="cofactor">
    <cofactor evidence="1">
        <name>pyridoxal 5'-phosphate</name>
        <dbReference type="ChEBI" id="CHEBI:597326"/>
    </cofactor>
</comment>
<protein>
    <recommendedName>
        <fullName evidence="4">threonine-phosphate decarboxylase</fullName>
        <ecNumber evidence="4">4.1.1.81</ecNumber>
    </recommendedName>
    <alternativeName>
        <fullName evidence="8">L-threonine-O-3-phosphate decarboxylase</fullName>
    </alternativeName>
</protein>
<evidence type="ECO:0000313" key="11">
    <source>
        <dbReference type="EMBL" id="BAM88782.1"/>
    </source>
</evidence>
<dbReference type="GO" id="GO:0030170">
    <property type="term" value="F:pyridoxal phosphate binding"/>
    <property type="evidence" value="ECO:0007669"/>
    <property type="project" value="InterPro"/>
</dbReference>
<dbReference type="Gene3D" id="3.90.1150.10">
    <property type="entry name" value="Aspartate Aminotransferase, domain 1"/>
    <property type="match status" value="1"/>
</dbReference>
<dbReference type="eggNOG" id="COG0079">
    <property type="taxonomic scope" value="Bacteria"/>
</dbReference>
<comment type="function">
    <text evidence="2">Decarboxylates L-threonine-O-3-phosphate to yield (R)-1-amino-2-propanol O-2-phosphate, the precursor for the linkage between the nucleotide loop and the corrin ring in cobalamin.</text>
</comment>
<dbReference type="GO" id="GO:0009236">
    <property type="term" value="P:cobalamin biosynthetic process"/>
    <property type="evidence" value="ECO:0007669"/>
    <property type="project" value="UniProtKB-UniPathway"/>
</dbReference>
<dbReference type="InterPro" id="IPR015422">
    <property type="entry name" value="PyrdxlP-dep_Trfase_small"/>
</dbReference>
<sequence>MDDRATSMRADAPEAILHGGDLAAISGRYPDAPQPWLDLSTGINPIPYPVPTIPPASWTRLPGKSEDDALRAAAAARYGVAEPDMIVAAPGTQALLQILPRLRPRATVAVLAPTYEEHALCWRRCGHRVDLVDDVDALAGADVAVIVNPNNPTGRLLTRDALVRLAATLRRRDGLLIVDEAFVDLSPTDASLASDLPPATIVLRSFGKVYGLAGVRLGFAISSVDIVRQLHDALGPWAVSGPALAIGTTALADTTWLEQTRARLAKDCARIDDLLSTLGCTVIGGTPLFRLIKSPSASDIAERLARHGIHVRRFPAQPDWLRFGLPGDEAAWQRLAQALGSAS</sequence>
<dbReference type="HOGENOM" id="CLU_017584_3_4_5"/>
<evidence type="ECO:0000256" key="4">
    <source>
        <dbReference type="ARBA" id="ARBA00012285"/>
    </source>
</evidence>
<dbReference type="PATRIC" id="fig|1245469.3.peg.2850"/>
<dbReference type="NCBIfam" id="TIGR01140">
    <property type="entry name" value="L_thr_O3P_dcar"/>
    <property type="match status" value="1"/>
</dbReference>
<dbReference type="Pfam" id="PF00155">
    <property type="entry name" value="Aminotran_1_2"/>
    <property type="match status" value="1"/>
</dbReference>
<organism evidence="11 12">
    <name type="scientific">Bradyrhizobium oligotrophicum S58</name>
    <dbReference type="NCBI Taxonomy" id="1245469"/>
    <lineage>
        <taxon>Bacteria</taxon>
        <taxon>Pseudomonadati</taxon>
        <taxon>Pseudomonadota</taxon>
        <taxon>Alphaproteobacteria</taxon>
        <taxon>Hyphomicrobiales</taxon>
        <taxon>Nitrobacteraceae</taxon>
        <taxon>Bradyrhizobium</taxon>
    </lineage>
</organism>
<dbReference type="AlphaFoldDB" id="M4Z6H9"/>
<dbReference type="KEGG" id="aol:S58_27760"/>
<dbReference type="UniPathway" id="UPA00148"/>
<keyword evidence="6" id="KW-0663">Pyridoxal phosphate</keyword>
<evidence type="ECO:0000256" key="7">
    <source>
        <dbReference type="ARBA" id="ARBA00023239"/>
    </source>
</evidence>
<evidence type="ECO:0000256" key="3">
    <source>
        <dbReference type="ARBA" id="ARBA00004953"/>
    </source>
</evidence>
<comment type="catalytic activity">
    <reaction evidence="9">
        <text>O-phospho-L-threonine + H(+) = (R)-1-aminopropan-2-yl phosphate + CO2</text>
        <dbReference type="Rhea" id="RHEA:11492"/>
        <dbReference type="ChEBI" id="CHEBI:15378"/>
        <dbReference type="ChEBI" id="CHEBI:16526"/>
        <dbReference type="ChEBI" id="CHEBI:58563"/>
        <dbReference type="ChEBI" id="CHEBI:58675"/>
        <dbReference type="EC" id="4.1.1.81"/>
    </reaction>
</comment>
<dbReference type="InterPro" id="IPR015424">
    <property type="entry name" value="PyrdxlP-dep_Trfase"/>
</dbReference>
<evidence type="ECO:0000256" key="1">
    <source>
        <dbReference type="ARBA" id="ARBA00001933"/>
    </source>
</evidence>
<evidence type="ECO:0000256" key="5">
    <source>
        <dbReference type="ARBA" id="ARBA00022573"/>
    </source>
</evidence>
<gene>
    <name evidence="11" type="ORF">S58_27760</name>
</gene>
<dbReference type="RefSeq" id="WP_015665904.1">
    <property type="nucleotide sequence ID" value="NC_020453.1"/>
</dbReference>
<dbReference type="InterPro" id="IPR005860">
    <property type="entry name" value="CobD"/>
</dbReference>
<proteinExistence type="predicted"/>
<feature type="domain" description="Aminotransferase class I/classII large" evidence="10">
    <location>
        <begin position="67"/>
        <end position="339"/>
    </location>
</feature>
<dbReference type="GeneID" id="301816655"/>
<keyword evidence="7" id="KW-0456">Lyase</keyword>
<comment type="pathway">
    <text evidence="3">Cofactor biosynthesis; adenosylcobalamin biosynthesis.</text>
</comment>
<dbReference type="EC" id="4.1.1.81" evidence="4"/>
<evidence type="ECO:0000313" key="12">
    <source>
        <dbReference type="Proteomes" id="UP000011841"/>
    </source>
</evidence>
<reference evidence="11 12" key="1">
    <citation type="journal article" date="2013" name="Appl. Environ. Microbiol.">
        <title>Genome analysis suggests that the soil oligotrophic bacterium Agromonas oligotrophica (Bradyrhizobium oligotrophicum) is a nitrogen-fixing symbiont of Aeschynomene indica.</title>
        <authorList>
            <person name="Okubo T."/>
            <person name="Fukushima S."/>
            <person name="Itakura M."/>
            <person name="Oshima K."/>
            <person name="Longtonglang A."/>
            <person name="Teaumroong N."/>
            <person name="Mitsui H."/>
            <person name="Hattori M."/>
            <person name="Hattori R."/>
            <person name="Hattori T."/>
            <person name="Minamisawa K."/>
        </authorList>
    </citation>
    <scope>NUCLEOTIDE SEQUENCE [LARGE SCALE GENOMIC DNA]</scope>
    <source>
        <strain evidence="11 12">S58</strain>
    </source>
</reference>
<evidence type="ECO:0000259" key="10">
    <source>
        <dbReference type="Pfam" id="PF00155"/>
    </source>
</evidence>
<evidence type="ECO:0000256" key="2">
    <source>
        <dbReference type="ARBA" id="ARBA00003444"/>
    </source>
</evidence>
<keyword evidence="5" id="KW-0169">Cobalamin biosynthesis</keyword>
<dbReference type="EMBL" id="AP012603">
    <property type="protein sequence ID" value="BAM88782.1"/>
    <property type="molecule type" value="Genomic_DNA"/>
</dbReference>
<dbReference type="CDD" id="cd00609">
    <property type="entry name" value="AAT_like"/>
    <property type="match status" value="1"/>
</dbReference>
<keyword evidence="12" id="KW-1185">Reference proteome</keyword>
<dbReference type="Proteomes" id="UP000011841">
    <property type="component" value="Chromosome"/>
</dbReference>
<dbReference type="OrthoDB" id="9799304at2"/>
<accession>M4Z6H9</accession>
<evidence type="ECO:0000256" key="8">
    <source>
        <dbReference type="ARBA" id="ARBA00029996"/>
    </source>
</evidence>
<dbReference type="InterPro" id="IPR015421">
    <property type="entry name" value="PyrdxlP-dep_Trfase_major"/>
</dbReference>
<evidence type="ECO:0000256" key="6">
    <source>
        <dbReference type="ARBA" id="ARBA00022898"/>
    </source>
</evidence>
<dbReference type="Gene3D" id="3.40.640.10">
    <property type="entry name" value="Type I PLP-dependent aspartate aminotransferase-like (Major domain)"/>
    <property type="match status" value="1"/>
</dbReference>
<dbReference type="STRING" id="1245469.S58_27760"/>